<evidence type="ECO:0000256" key="1">
    <source>
        <dbReference type="ARBA" id="ARBA00004141"/>
    </source>
</evidence>
<name>A0ABN8KW81_9BACI</name>
<feature type="transmembrane region" description="Helical" evidence="5">
    <location>
        <begin position="152"/>
        <end position="173"/>
    </location>
</feature>
<evidence type="ECO:0000313" key="7">
    <source>
        <dbReference type="EMBL" id="CAH2716884.1"/>
    </source>
</evidence>
<keyword evidence="4 5" id="KW-0472">Membrane</keyword>
<dbReference type="PANTHER" id="PTHR37422:SF17">
    <property type="entry name" value="O-ANTIGEN LIGASE"/>
    <property type="match status" value="1"/>
</dbReference>
<dbReference type="Pfam" id="PF04932">
    <property type="entry name" value="Wzy_C"/>
    <property type="match status" value="1"/>
</dbReference>
<proteinExistence type="predicted"/>
<comment type="subcellular location">
    <subcellularLocation>
        <location evidence="1">Membrane</location>
        <topology evidence="1">Multi-pass membrane protein</topology>
    </subcellularLocation>
</comment>
<reference evidence="7" key="1">
    <citation type="submission" date="2022-04" db="EMBL/GenBank/DDBJ databases">
        <authorList>
            <person name="Criscuolo A."/>
        </authorList>
    </citation>
    <scope>NUCLEOTIDE SEQUENCE</scope>
    <source>
        <strain evidence="7">CIP111895</strain>
    </source>
</reference>
<evidence type="ECO:0000313" key="8">
    <source>
        <dbReference type="Proteomes" id="UP000838308"/>
    </source>
</evidence>
<evidence type="ECO:0000259" key="6">
    <source>
        <dbReference type="Pfam" id="PF04932"/>
    </source>
</evidence>
<sequence length="497" mass="56484">MKLLQSEFSILLLGILAVIAGLVIGNTKIALLISLLIAICSFLKKETGLFFLLLFIPVRPFLITVNPGFKIIGDAIIGLLLIRTIFDYRKDIKKLFSFQPFEWAFFSFAIIGVVSALITDVSIKAIIFQLRAYFLFYVIYYVVKRMEITNQTIWKGSIITFFVAIVLSFQGIIEKISSKTLLMPQEWQEWVLSPTNRIRVYGLIKGPNELSLYLLIAFFITLYMLKHIQGKLRYAVYAGLTLIGTTILLTYSRGTLLTLFAFLLVYIASKIQWKQLLQIVSNSQWKQLKHIVGNRQMKQLIPLVLISFISGGLFIGVNQASNVYYDYYLSEDGGLQGKDKDNGIDRYKEAFGEETIGQSSTSGRIYYVKKAIEIFKDHPIIGTGFGTFGGAATITYSSPVYEKYHIDRNFYSDNQYILILAETGILGILSIFMVGFFLLSTIMKNRDKVYGPLLIYFFVALIVGSSVYNILENDSFMMYFYLLFAIAYQKSKSVSNP</sequence>
<feature type="domain" description="O-antigen ligase-related" evidence="6">
    <location>
        <begin position="240"/>
        <end position="431"/>
    </location>
</feature>
<comment type="caution">
    <text evidence="7">The sequence shown here is derived from an EMBL/GenBank/DDBJ whole genome shotgun (WGS) entry which is preliminary data.</text>
</comment>
<keyword evidence="3 5" id="KW-1133">Transmembrane helix</keyword>
<protein>
    <recommendedName>
        <fullName evidence="6">O-antigen ligase-related domain-containing protein</fullName>
    </recommendedName>
</protein>
<dbReference type="RefSeq" id="WP_248737118.1">
    <property type="nucleotide sequence ID" value="NZ_CALBWS010000034.1"/>
</dbReference>
<feature type="transmembrane region" description="Helical" evidence="5">
    <location>
        <begin position="416"/>
        <end position="439"/>
    </location>
</feature>
<feature type="transmembrane region" description="Helical" evidence="5">
    <location>
        <begin position="12"/>
        <end position="40"/>
    </location>
</feature>
<dbReference type="Proteomes" id="UP000838308">
    <property type="component" value="Unassembled WGS sequence"/>
</dbReference>
<evidence type="ECO:0000256" key="4">
    <source>
        <dbReference type="ARBA" id="ARBA00023136"/>
    </source>
</evidence>
<feature type="transmembrane region" description="Helical" evidence="5">
    <location>
        <begin position="232"/>
        <end position="251"/>
    </location>
</feature>
<evidence type="ECO:0000256" key="5">
    <source>
        <dbReference type="SAM" id="Phobius"/>
    </source>
</evidence>
<evidence type="ECO:0000256" key="2">
    <source>
        <dbReference type="ARBA" id="ARBA00022692"/>
    </source>
</evidence>
<dbReference type="PANTHER" id="PTHR37422">
    <property type="entry name" value="TEICHURONIC ACID BIOSYNTHESIS PROTEIN TUAE"/>
    <property type="match status" value="1"/>
</dbReference>
<gene>
    <name evidence="7" type="ORF">BACCIP111895_04072</name>
</gene>
<feature type="transmembrane region" description="Helical" evidence="5">
    <location>
        <begin position="100"/>
        <end position="119"/>
    </location>
</feature>
<keyword evidence="2 5" id="KW-0812">Transmembrane</keyword>
<feature type="transmembrane region" description="Helical" evidence="5">
    <location>
        <begin position="300"/>
        <end position="320"/>
    </location>
</feature>
<evidence type="ECO:0000256" key="3">
    <source>
        <dbReference type="ARBA" id="ARBA00022989"/>
    </source>
</evidence>
<feature type="transmembrane region" description="Helical" evidence="5">
    <location>
        <begin position="451"/>
        <end position="471"/>
    </location>
</feature>
<dbReference type="InterPro" id="IPR051533">
    <property type="entry name" value="WaaL-like"/>
</dbReference>
<feature type="transmembrane region" description="Helical" evidence="5">
    <location>
        <begin position="210"/>
        <end position="225"/>
    </location>
</feature>
<dbReference type="EMBL" id="CALBWS010000034">
    <property type="protein sequence ID" value="CAH2716884.1"/>
    <property type="molecule type" value="Genomic_DNA"/>
</dbReference>
<feature type="transmembrane region" description="Helical" evidence="5">
    <location>
        <begin position="71"/>
        <end position="88"/>
    </location>
</feature>
<organism evidence="7 8">
    <name type="scientific">Neobacillus rhizosphaerae</name>
    <dbReference type="NCBI Taxonomy" id="2880965"/>
    <lineage>
        <taxon>Bacteria</taxon>
        <taxon>Bacillati</taxon>
        <taxon>Bacillota</taxon>
        <taxon>Bacilli</taxon>
        <taxon>Bacillales</taxon>
        <taxon>Bacillaceae</taxon>
        <taxon>Neobacillus</taxon>
    </lineage>
</organism>
<keyword evidence="8" id="KW-1185">Reference proteome</keyword>
<accession>A0ABN8KW81</accession>
<dbReference type="InterPro" id="IPR007016">
    <property type="entry name" value="O-antigen_ligase-rel_domated"/>
</dbReference>
<feature type="transmembrane region" description="Helical" evidence="5">
    <location>
        <begin position="125"/>
        <end position="143"/>
    </location>
</feature>